<dbReference type="Pfam" id="PF00691">
    <property type="entry name" value="OmpA"/>
    <property type="match status" value="1"/>
</dbReference>
<gene>
    <name evidence="3" type="ORF">FE263_10200</name>
</gene>
<feature type="domain" description="OmpA-like" evidence="2">
    <location>
        <begin position="23"/>
        <end position="131"/>
    </location>
</feature>
<protein>
    <submittedName>
        <fullName evidence="3">OmpA family protein</fullName>
    </submittedName>
</protein>
<organism evidence="3 4">
    <name type="scientific">Lichenicoccus roseus</name>
    <dbReference type="NCBI Taxonomy" id="2683649"/>
    <lineage>
        <taxon>Bacteria</taxon>
        <taxon>Pseudomonadati</taxon>
        <taxon>Pseudomonadota</taxon>
        <taxon>Alphaproteobacteria</taxon>
        <taxon>Acetobacterales</taxon>
        <taxon>Acetobacteraceae</taxon>
        <taxon>Lichenicoccus</taxon>
    </lineage>
</organism>
<dbReference type="SUPFAM" id="SSF103088">
    <property type="entry name" value="OmpA-like"/>
    <property type="match status" value="1"/>
</dbReference>
<dbReference type="PROSITE" id="PS51123">
    <property type="entry name" value="OMPA_2"/>
    <property type="match status" value="1"/>
</dbReference>
<dbReference type="Gene3D" id="3.30.1330.60">
    <property type="entry name" value="OmpA-like domain"/>
    <property type="match status" value="1"/>
</dbReference>
<dbReference type="CDD" id="cd07185">
    <property type="entry name" value="OmpA_C-like"/>
    <property type="match status" value="1"/>
</dbReference>
<evidence type="ECO:0000256" key="1">
    <source>
        <dbReference type="PROSITE-ProRule" id="PRU00473"/>
    </source>
</evidence>
<dbReference type="PROSITE" id="PS51257">
    <property type="entry name" value="PROKAR_LIPOPROTEIN"/>
    <property type="match status" value="1"/>
</dbReference>
<evidence type="ECO:0000313" key="4">
    <source>
        <dbReference type="Proteomes" id="UP000305654"/>
    </source>
</evidence>
<comment type="caution">
    <text evidence="3">The sequence shown here is derived from an EMBL/GenBank/DDBJ whole genome shotgun (WGS) entry which is preliminary data.</text>
</comment>
<proteinExistence type="predicted"/>
<dbReference type="InterPro" id="IPR006665">
    <property type="entry name" value="OmpA-like"/>
</dbReference>
<dbReference type="GO" id="GO:0016020">
    <property type="term" value="C:membrane"/>
    <property type="evidence" value="ECO:0007669"/>
    <property type="project" value="UniProtKB-UniRule"/>
</dbReference>
<dbReference type="OrthoDB" id="7224667at2"/>
<evidence type="ECO:0000259" key="2">
    <source>
        <dbReference type="PROSITE" id="PS51123"/>
    </source>
</evidence>
<dbReference type="RefSeq" id="WP_138325896.1">
    <property type="nucleotide sequence ID" value="NZ_VCDI01000003.1"/>
</dbReference>
<reference evidence="3 4" key="1">
    <citation type="submission" date="2019-05" db="EMBL/GenBank/DDBJ databases">
        <authorList>
            <person name="Pankratov T."/>
            <person name="Grouzdev D."/>
        </authorList>
    </citation>
    <scope>NUCLEOTIDE SEQUENCE [LARGE SCALE GENOMIC DNA]</scope>
    <source>
        <strain evidence="3 4">KEBCLARHB70R</strain>
    </source>
</reference>
<keyword evidence="1" id="KW-0472">Membrane</keyword>
<dbReference type="Proteomes" id="UP000305654">
    <property type="component" value="Unassembled WGS sequence"/>
</dbReference>
<evidence type="ECO:0000313" key="3">
    <source>
        <dbReference type="EMBL" id="TLU72434.1"/>
    </source>
</evidence>
<keyword evidence="4" id="KW-1185">Reference proteome</keyword>
<sequence>MRRTPVLAAACLLPVLLAGCSFFEGGALGRKYVVFFETRSASLDRPARQVISHAADLAANHPELNIQVEGYAQANGSLTADAMLSDQRAQVVASALRADGVAANRIQINPRSPSNEDPGIGARRVEIDFGN</sequence>
<dbReference type="AlphaFoldDB" id="A0A5R9J485"/>
<dbReference type="InterPro" id="IPR036737">
    <property type="entry name" value="OmpA-like_sf"/>
</dbReference>
<dbReference type="EMBL" id="VCDI01000003">
    <property type="protein sequence ID" value="TLU72434.1"/>
    <property type="molecule type" value="Genomic_DNA"/>
</dbReference>
<accession>A0A5R9J485</accession>
<name>A0A5R9J485_9PROT</name>